<evidence type="ECO:0000256" key="5">
    <source>
        <dbReference type="ARBA" id="ARBA00022824"/>
    </source>
</evidence>
<dbReference type="GO" id="GO:0043541">
    <property type="term" value="C:UDP-N-acetylglucosamine transferase complex"/>
    <property type="evidence" value="ECO:0007669"/>
    <property type="project" value="TreeGrafter"/>
</dbReference>
<dbReference type="EMBL" id="OA883255">
    <property type="protein sequence ID" value="CAD7278394.1"/>
    <property type="molecule type" value="Genomic_DNA"/>
</dbReference>
<dbReference type="GO" id="GO:0006488">
    <property type="term" value="P:dolichol-linked oligosaccharide biosynthetic process"/>
    <property type="evidence" value="ECO:0007669"/>
    <property type="project" value="InterPro"/>
</dbReference>
<feature type="transmembrane region" description="Helical" evidence="9">
    <location>
        <begin position="119"/>
        <end position="138"/>
    </location>
</feature>
<evidence type="ECO:0000256" key="9">
    <source>
        <dbReference type="SAM" id="Phobius"/>
    </source>
</evidence>
<feature type="region of interest" description="Disordered" evidence="8">
    <location>
        <begin position="918"/>
        <end position="953"/>
    </location>
</feature>
<dbReference type="InterPro" id="IPR013969">
    <property type="entry name" value="Oligosacch_biosynth_Alg14"/>
</dbReference>
<feature type="transmembrane region" description="Helical" evidence="9">
    <location>
        <begin position="144"/>
        <end position="163"/>
    </location>
</feature>
<evidence type="ECO:0000256" key="3">
    <source>
        <dbReference type="ARBA" id="ARBA00017467"/>
    </source>
</evidence>
<sequence length="953" mass="109711">MEVCAKKTLIVLGSGGHTSEMMRLVTALDKKKYNPRVYLVALTDPRSAEKALEYERPRRDSVVHEGGENRVTSLSPGKLEDEIKYGDLKKRRVSVYGSLHTPDYSILLTPRAREVGQSYISAVFSTLYVLFWCIPFLLRERPEVILANGPGTCLPVCCVAWLMRLFRLLTCRITFIESICRVKSLSLSGKLLRWFTDDVIVQWPELKDIYPSRLSESQAVTNNLGCELVFRHNGNQSLNNSSIFNPDKYLDTNLSQKGDHHIQSYHSFVNHHSFNFRIFEIDMAFIPKIGLQVIGLQVFRGLHLEKPCSRKTIKKVTHVNTLQNGRKNAFGLGLNMYHQFKVGPFDEGLQNVRIFKDTSEILESRRVDQEPQAGADFEHNIHRLKLQEWRQRGNEIMFENSPALDSSFQININKMVVQPRLQFLRVYANNYITNTSSSSLAFYLTEVDDEILCWRTNSTCSRSKWPQNCSQVRFATFESNDDGRLAHVMVQTFLLYSFMRDYHDKRRTRARDDDSRTTAVVHMLPIVPEAKAQLLNTVFSGWDDDDLVETRRLFAKCRRANPWVLVHMNQQEPIITGHNNNVWLETWPTDELGLVRNWDIFTRLFALREQVAREADNWLRVNSIITTKKEEEQKTVTPAQSSPLKQQQQKDPYLIGIHIRRTDYLPHVRRLIVANHDSNSSYNIQSQNKLKHGDDDGYPSGPQIWAAVHHLLRTHFTKSNREKITGQQQPHQRVVVLVVTDDPEWCRKNLMTTGDDDRSTNNRSSWHKNFQIRSVLVDTGRWDVDFALLTRTQASIVTFGAFGLLASLLATPHHQFQQQLDLMRNIILHKSTFPISTVMGDGDDRRLLYRLVPTMCHWSHLVVAGRDRLPGVVFVPYLSNTGISKERKKKSHRSPNHFFTHCPQINKIRSAVGNSAAIRNSGKPLHSGKENRPSKVKERLTCDHTSSVNGKEL</sequence>
<keyword evidence="4 9" id="KW-0812">Transmembrane</keyword>
<protein>
    <recommendedName>
        <fullName evidence="3">UDP-N-acetylglucosamine transferase subunit ALG14</fullName>
    </recommendedName>
</protein>
<dbReference type="Proteomes" id="UP000678499">
    <property type="component" value="Unassembled WGS sequence"/>
</dbReference>
<feature type="compositionally biased region" description="Polar residues" evidence="8">
    <location>
        <begin position="943"/>
        <end position="953"/>
    </location>
</feature>
<dbReference type="GO" id="GO:0004577">
    <property type="term" value="F:N-acetylglucosaminyldiphosphodolichol N-acetylglucosaminyltransferase activity"/>
    <property type="evidence" value="ECO:0007669"/>
    <property type="project" value="TreeGrafter"/>
</dbReference>
<dbReference type="PANTHER" id="PTHR12154">
    <property type="entry name" value="GLYCOSYL TRANSFERASE-RELATED"/>
    <property type="match status" value="1"/>
</dbReference>
<evidence type="ECO:0000313" key="11">
    <source>
        <dbReference type="Proteomes" id="UP000678499"/>
    </source>
</evidence>
<keyword evidence="11" id="KW-1185">Reference proteome</keyword>
<keyword evidence="7 9" id="KW-0472">Membrane</keyword>
<feature type="compositionally biased region" description="Basic and acidic residues" evidence="8">
    <location>
        <begin position="927"/>
        <end position="942"/>
    </location>
</feature>
<evidence type="ECO:0000256" key="7">
    <source>
        <dbReference type="ARBA" id="ARBA00023136"/>
    </source>
</evidence>
<evidence type="ECO:0000313" key="10">
    <source>
        <dbReference type="EMBL" id="CAD7278394.1"/>
    </source>
</evidence>
<reference evidence="10" key="1">
    <citation type="submission" date="2020-11" db="EMBL/GenBank/DDBJ databases">
        <authorList>
            <person name="Tran Van P."/>
        </authorList>
    </citation>
    <scope>NUCLEOTIDE SEQUENCE</scope>
</reference>
<dbReference type="PANTHER" id="PTHR12154:SF4">
    <property type="entry name" value="UDP-N-ACETYLGLUCOSAMINE TRANSFERASE SUBUNIT ALG14 HOMOLOG"/>
    <property type="match status" value="1"/>
</dbReference>
<proteinExistence type="inferred from homology"/>
<evidence type="ECO:0000256" key="4">
    <source>
        <dbReference type="ARBA" id="ARBA00022692"/>
    </source>
</evidence>
<gene>
    <name evidence="10" type="ORF">NMOB1V02_LOCUS6101</name>
</gene>
<keyword evidence="6 9" id="KW-1133">Transmembrane helix</keyword>
<organism evidence="10">
    <name type="scientific">Notodromas monacha</name>
    <dbReference type="NCBI Taxonomy" id="399045"/>
    <lineage>
        <taxon>Eukaryota</taxon>
        <taxon>Metazoa</taxon>
        <taxon>Ecdysozoa</taxon>
        <taxon>Arthropoda</taxon>
        <taxon>Crustacea</taxon>
        <taxon>Oligostraca</taxon>
        <taxon>Ostracoda</taxon>
        <taxon>Podocopa</taxon>
        <taxon>Podocopida</taxon>
        <taxon>Cypridocopina</taxon>
        <taxon>Cypridoidea</taxon>
        <taxon>Cyprididae</taxon>
        <taxon>Notodromas</taxon>
    </lineage>
</organism>
<accession>A0A7R9GEY0</accession>
<dbReference type="Gene3D" id="3.40.50.2000">
    <property type="entry name" value="Glycogen Phosphorylase B"/>
    <property type="match status" value="1"/>
</dbReference>
<dbReference type="EMBL" id="CAJPEX010001218">
    <property type="protein sequence ID" value="CAG0918546.1"/>
    <property type="molecule type" value="Genomic_DNA"/>
</dbReference>
<dbReference type="Pfam" id="PF08660">
    <property type="entry name" value="Alg14"/>
    <property type="match status" value="2"/>
</dbReference>
<evidence type="ECO:0000256" key="8">
    <source>
        <dbReference type="SAM" id="MobiDB-lite"/>
    </source>
</evidence>
<dbReference type="OrthoDB" id="17098at2759"/>
<evidence type="ECO:0000256" key="6">
    <source>
        <dbReference type="ARBA" id="ARBA00022989"/>
    </source>
</evidence>
<dbReference type="AlphaFoldDB" id="A0A7R9GEY0"/>
<name>A0A7R9GEY0_9CRUS</name>
<keyword evidence="5" id="KW-0256">Endoplasmic reticulum</keyword>
<comment type="similarity">
    <text evidence="2">Belongs to the ALG14 family.</text>
</comment>
<evidence type="ECO:0000256" key="2">
    <source>
        <dbReference type="ARBA" id="ARBA00009731"/>
    </source>
</evidence>
<evidence type="ECO:0000256" key="1">
    <source>
        <dbReference type="ARBA" id="ARBA00004389"/>
    </source>
</evidence>
<comment type="subcellular location">
    <subcellularLocation>
        <location evidence="1">Endoplasmic reticulum membrane</location>
        <topology evidence="1">Single-pass membrane protein</topology>
    </subcellularLocation>
</comment>